<dbReference type="Proteomes" id="UP000717752">
    <property type="component" value="Unassembled WGS sequence"/>
</dbReference>
<feature type="region of interest" description="Disordered" evidence="1">
    <location>
        <begin position="57"/>
        <end position="80"/>
    </location>
</feature>
<feature type="region of interest" description="Disordered" evidence="1">
    <location>
        <begin position="1"/>
        <end position="26"/>
    </location>
</feature>
<reference evidence="3 4" key="1">
    <citation type="journal article" date="2021" name="MBio">
        <title>Poor Competitiveness of Bradyrhizobium in Pigeon Pea Root Colonization in Indian Soils.</title>
        <authorList>
            <person name="Chalasani D."/>
            <person name="Basu A."/>
            <person name="Pullabhotla S.V.S.R.N."/>
            <person name="Jorrin B."/>
            <person name="Neal A.L."/>
            <person name="Poole P.S."/>
            <person name="Podile A.R."/>
            <person name="Tkacz A."/>
        </authorList>
    </citation>
    <scope>NUCLEOTIDE SEQUENCE [LARGE SCALE GENOMIC DNA]</scope>
    <source>
        <strain evidence="3 4">HU56</strain>
    </source>
</reference>
<proteinExistence type="predicted"/>
<dbReference type="EMBL" id="JAEUAK010000003">
    <property type="protein sequence ID" value="MBW9052666.1"/>
    <property type="molecule type" value="Genomic_DNA"/>
</dbReference>
<evidence type="ECO:0000313" key="4">
    <source>
        <dbReference type="Proteomes" id="UP000717752"/>
    </source>
</evidence>
<comment type="caution">
    <text evidence="3">The sequence shown here is derived from an EMBL/GenBank/DDBJ whole genome shotgun (WGS) entry which is preliminary data.</text>
</comment>
<gene>
    <name evidence="3" type="ORF">JNB85_09600</name>
</gene>
<keyword evidence="4" id="KW-1185">Reference proteome</keyword>
<feature type="transmembrane region" description="Helical" evidence="2">
    <location>
        <begin position="31"/>
        <end position="55"/>
    </location>
</feature>
<name>A0ABS7GSE7_9HYPH</name>
<accession>A0ABS7GSE7</accession>
<organism evidence="3 4">
    <name type="scientific">Rhizobium mesosinicum</name>
    <dbReference type="NCBI Taxonomy" id="335017"/>
    <lineage>
        <taxon>Bacteria</taxon>
        <taxon>Pseudomonadati</taxon>
        <taxon>Pseudomonadota</taxon>
        <taxon>Alphaproteobacteria</taxon>
        <taxon>Hyphomicrobiales</taxon>
        <taxon>Rhizobiaceae</taxon>
        <taxon>Rhizobium/Agrobacterium group</taxon>
        <taxon>Rhizobium</taxon>
    </lineage>
</organism>
<evidence type="ECO:0000313" key="3">
    <source>
        <dbReference type="EMBL" id="MBW9052666.1"/>
    </source>
</evidence>
<dbReference type="RefSeq" id="WP_220334094.1">
    <property type="nucleotide sequence ID" value="NZ_JAEUAK010000003.1"/>
</dbReference>
<keyword evidence="2" id="KW-1133">Transmembrane helix</keyword>
<evidence type="ECO:0000256" key="1">
    <source>
        <dbReference type="SAM" id="MobiDB-lite"/>
    </source>
</evidence>
<keyword evidence="2" id="KW-0472">Membrane</keyword>
<protein>
    <submittedName>
        <fullName evidence="3">Uncharacterized protein</fullName>
    </submittedName>
</protein>
<evidence type="ECO:0000256" key="2">
    <source>
        <dbReference type="SAM" id="Phobius"/>
    </source>
</evidence>
<keyword evidence="2" id="KW-0812">Transmembrane</keyword>
<sequence>MADRPQHDPFGSTETQTAYDAKERPGSSRGLALSAWAIIAAAVFLVLCVLGLVLAPETPSEPPATGSAAQLPPSRDAGHD</sequence>